<evidence type="ECO:0000256" key="1">
    <source>
        <dbReference type="ARBA" id="ARBA00022670"/>
    </source>
</evidence>
<accession>A0ABD0X511</accession>
<dbReference type="Proteomes" id="UP001557470">
    <property type="component" value="Unassembled WGS sequence"/>
</dbReference>
<protein>
    <recommendedName>
        <fullName evidence="14">Transmembrane protease serine 2</fullName>
    </recommendedName>
</protein>
<dbReference type="Pfam" id="PF00089">
    <property type="entry name" value="Trypsin"/>
    <property type="match status" value="1"/>
</dbReference>
<evidence type="ECO:0000256" key="4">
    <source>
        <dbReference type="ARBA" id="ARBA00023157"/>
    </source>
</evidence>
<keyword evidence="13" id="KW-1185">Reference proteome</keyword>
<evidence type="ECO:0000256" key="2">
    <source>
        <dbReference type="ARBA" id="ARBA00022801"/>
    </source>
</evidence>
<feature type="transmembrane region" description="Helical" evidence="9">
    <location>
        <begin position="74"/>
        <end position="97"/>
    </location>
</feature>
<dbReference type="GO" id="GO:0006508">
    <property type="term" value="P:proteolysis"/>
    <property type="evidence" value="ECO:0007669"/>
    <property type="project" value="UniProtKB-KW"/>
</dbReference>
<dbReference type="PROSITE" id="PS00135">
    <property type="entry name" value="TRYPSIN_SER"/>
    <property type="match status" value="1"/>
</dbReference>
<dbReference type="PRINTS" id="PR00722">
    <property type="entry name" value="CHYMOTRYPSIN"/>
</dbReference>
<comment type="caution">
    <text evidence="7">Lacks conserved residue(s) required for the propagation of feature annotation.</text>
</comment>
<dbReference type="CDD" id="cd00190">
    <property type="entry name" value="Tryp_SPc"/>
    <property type="match status" value="1"/>
</dbReference>
<evidence type="ECO:0000259" key="11">
    <source>
        <dbReference type="PROSITE" id="PS50287"/>
    </source>
</evidence>
<dbReference type="PROSITE" id="PS50068">
    <property type="entry name" value="LDLRA_2"/>
    <property type="match status" value="1"/>
</dbReference>
<dbReference type="InterPro" id="IPR002172">
    <property type="entry name" value="LDrepeatLR_classA_rpt"/>
</dbReference>
<dbReference type="SMART" id="SM00020">
    <property type="entry name" value="Tryp_SPc"/>
    <property type="match status" value="1"/>
</dbReference>
<dbReference type="SUPFAM" id="SSF50494">
    <property type="entry name" value="Trypsin-like serine proteases"/>
    <property type="match status" value="1"/>
</dbReference>
<feature type="disulfide bond" evidence="6">
    <location>
        <begin position="101"/>
        <end position="113"/>
    </location>
</feature>
<dbReference type="GO" id="GO:0008236">
    <property type="term" value="F:serine-type peptidase activity"/>
    <property type="evidence" value="ECO:0007669"/>
    <property type="project" value="UniProtKB-KW"/>
</dbReference>
<dbReference type="SUPFAM" id="SSF57424">
    <property type="entry name" value="LDL receptor-like module"/>
    <property type="match status" value="1"/>
</dbReference>
<dbReference type="PANTHER" id="PTHR24252:SF30">
    <property type="entry name" value="TRANSMEMBRANE SERINE PROTEASE 2"/>
    <property type="match status" value="1"/>
</dbReference>
<dbReference type="InterPro" id="IPR043504">
    <property type="entry name" value="Peptidase_S1_PA_chymotrypsin"/>
</dbReference>
<dbReference type="InterPro" id="IPR001254">
    <property type="entry name" value="Trypsin_dom"/>
</dbReference>
<name>A0ABD0X511_UMBPY</name>
<dbReference type="Gene3D" id="2.40.10.10">
    <property type="entry name" value="Trypsin-like serine proteases"/>
    <property type="match status" value="2"/>
</dbReference>
<evidence type="ECO:0008006" key="14">
    <source>
        <dbReference type="Google" id="ProtNLM"/>
    </source>
</evidence>
<dbReference type="InterPro" id="IPR001314">
    <property type="entry name" value="Peptidase_S1A"/>
</dbReference>
<keyword evidence="9" id="KW-1133">Transmembrane helix</keyword>
<dbReference type="InterPro" id="IPR036055">
    <property type="entry name" value="LDL_receptor-like_sf"/>
</dbReference>
<dbReference type="Gene3D" id="4.10.400.10">
    <property type="entry name" value="Low-density Lipoprotein Receptor"/>
    <property type="match status" value="1"/>
</dbReference>
<dbReference type="InterPro" id="IPR018114">
    <property type="entry name" value="TRYPSIN_HIS"/>
</dbReference>
<dbReference type="PROSITE" id="PS00134">
    <property type="entry name" value="TRYPSIN_HIS"/>
    <property type="match status" value="1"/>
</dbReference>
<organism evidence="12 13">
    <name type="scientific">Umbra pygmaea</name>
    <name type="common">Eastern mudminnow</name>
    <dbReference type="NCBI Taxonomy" id="75934"/>
    <lineage>
        <taxon>Eukaryota</taxon>
        <taxon>Metazoa</taxon>
        <taxon>Chordata</taxon>
        <taxon>Craniata</taxon>
        <taxon>Vertebrata</taxon>
        <taxon>Euteleostomi</taxon>
        <taxon>Actinopterygii</taxon>
        <taxon>Neopterygii</taxon>
        <taxon>Teleostei</taxon>
        <taxon>Protacanthopterygii</taxon>
        <taxon>Esociformes</taxon>
        <taxon>Umbridae</taxon>
        <taxon>Umbra</taxon>
    </lineage>
</organism>
<dbReference type="AlphaFoldDB" id="A0ABD0X511"/>
<evidence type="ECO:0000256" key="6">
    <source>
        <dbReference type="PROSITE-ProRule" id="PRU00124"/>
    </source>
</evidence>
<sequence length="478" mass="51926">MNNQQVPRPQYVNYGFQEEVESNKRPLPYAPHFSYPQYPPYHTPQTINTHQTVTHGPPHLVQEPKVVEKSCCKCIVASVVIVLIVLVAAGALAWYFLSYQCMLGKSCTEGGVCLSASQWCDGVTDCPGGEDETQCLRLYGSGSVLQTYSSDSQMWKPVCADGWNDNFGRATCQQIGYNRGSYVGSTPINPGSLASDGYMKLSSFDTQSPLHKALTSSPYCSAKAVSLRCIECGVSLAAPRSRIVGGEIALRGAWPWQVSLQAMGQHLCGGSIIRPEWILTAAHCVESISSPNEWTVYAGYLTLTEMNFATGNSVGCIISHKNYNKVTGDNDIALMKLNIPLTMSTSVRPVCLPNVGLNLAPEREAWISGWGSIRTGGSAEENLRQAQITIYSRNTCNVPSVYDGLVTASMICAGRLAGGVDSCQGDSGGPMVTKESSIWWLVGDTSWGIGCATRNKPGIYGNVTYFLPWIYEQIRDTQ</sequence>
<gene>
    <name evidence="12" type="ORF">UPYG_G00121180</name>
</gene>
<dbReference type="Gene3D" id="3.10.250.10">
    <property type="entry name" value="SRCR-like domain"/>
    <property type="match status" value="1"/>
</dbReference>
<reference evidence="12 13" key="1">
    <citation type="submission" date="2024-06" db="EMBL/GenBank/DDBJ databases">
        <authorList>
            <person name="Pan Q."/>
            <person name="Wen M."/>
            <person name="Jouanno E."/>
            <person name="Zahm M."/>
            <person name="Klopp C."/>
            <person name="Cabau C."/>
            <person name="Louis A."/>
            <person name="Berthelot C."/>
            <person name="Parey E."/>
            <person name="Roest Crollius H."/>
            <person name="Montfort J."/>
            <person name="Robinson-Rechavi M."/>
            <person name="Bouchez O."/>
            <person name="Lampietro C."/>
            <person name="Lopez Roques C."/>
            <person name="Donnadieu C."/>
            <person name="Postlethwait J."/>
            <person name="Bobe J."/>
            <person name="Verreycken H."/>
            <person name="Guiguen Y."/>
        </authorList>
    </citation>
    <scope>NUCLEOTIDE SEQUENCE [LARGE SCALE GENOMIC DNA]</scope>
    <source>
        <strain evidence="12">Up_M1</strain>
        <tissue evidence="12">Testis</tissue>
    </source>
</reference>
<comment type="caution">
    <text evidence="12">The sequence shown here is derived from an EMBL/GenBank/DDBJ whole genome shotgun (WGS) entry which is preliminary data.</text>
</comment>
<keyword evidence="9" id="KW-0812">Transmembrane</keyword>
<dbReference type="Pfam" id="PF15494">
    <property type="entry name" value="SRCR_2"/>
    <property type="match status" value="1"/>
</dbReference>
<proteinExistence type="predicted"/>
<dbReference type="EMBL" id="JAGEUA010000003">
    <property type="protein sequence ID" value="KAL0994363.1"/>
    <property type="molecule type" value="Genomic_DNA"/>
</dbReference>
<feature type="disulfide bond" evidence="6">
    <location>
        <begin position="120"/>
        <end position="135"/>
    </location>
</feature>
<evidence type="ECO:0000313" key="13">
    <source>
        <dbReference type="Proteomes" id="UP001557470"/>
    </source>
</evidence>
<dbReference type="PROSITE" id="PS50287">
    <property type="entry name" value="SRCR_2"/>
    <property type="match status" value="1"/>
</dbReference>
<evidence type="ECO:0000313" key="12">
    <source>
        <dbReference type="EMBL" id="KAL0994363.1"/>
    </source>
</evidence>
<keyword evidence="4 6" id="KW-1015">Disulfide bond</keyword>
<dbReference type="PANTHER" id="PTHR24252">
    <property type="entry name" value="ACROSIN-RELATED"/>
    <property type="match status" value="1"/>
</dbReference>
<keyword evidence="3 8" id="KW-0720">Serine protease</keyword>
<dbReference type="FunFam" id="2.40.10.10:FF:000003">
    <property type="entry name" value="Transmembrane serine protease 3"/>
    <property type="match status" value="1"/>
</dbReference>
<evidence type="ECO:0000256" key="7">
    <source>
        <dbReference type="PROSITE-ProRule" id="PRU00196"/>
    </source>
</evidence>
<dbReference type="InterPro" id="IPR009003">
    <property type="entry name" value="Peptidase_S1_PA"/>
</dbReference>
<dbReference type="SMART" id="SM00192">
    <property type="entry name" value="LDLa"/>
    <property type="match status" value="1"/>
</dbReference>
<evidence type="ECO:0000256" key="5">
    <source>
        <dbReference type="ARBA" id="ARBA00023180"/>
    </source>
</evidence>
<dbReference type="PROSITE" id="PS50240">
    <property type="entry name" value="TRYPSIN_DOM"/>
    <property type="match status" value="1"/>
</dbReference>
<evidence type="ECO:0000256" key="8">
    <source>
        <dbReference type="RuleBase" id="RU363034"/>
    </source>
</evidence>
<evidence type="ECO:0000259" key="10">
    <source>
        <dbReference type="PROSITE" id="PS50240"/>
    </source>
</evidence>
<feature type="domain" description="Peptidase S1" evidence="10">
    <location>
        <begin position="243"/>
        <end position="475"/>
    </location>
</feature>
<keyword evidence="1 8" id="KW-0645">Protease</keyword>
<keyword evidence="2 8" id="KW-0378">Hydrolase</keyword>
<dbReference type="InterPro" id="IPR001190">
    <property type="entry name" value="SRCR"/>
</dbReference>
<keyword evidence="5" id="KW-0325">Glycoprotein</keyword>
<dbReference type="InterPro" id="IPR036772">
    <property type="entry name" value="SRCR-like_dom_sf"/>
</dbReference>
<dbReference type="SUPFAM" id="SSF56487">
    <property type="entry name" value="SRCR-like"/>
    <property type="match status" value="1"/>
</dbReference>
<evidence type="ECO:0000256" key="9">
    <source>
        <dbReference type="SAM" id="Phobius"/>
    </source>
</evidence>
<evidence type="ECO:0000256" key="3">
    <source>
        <dbReference type="ARBA" id="ARBA00022825"/>
    </source>
</evidence>
<feature type="domain" description="SRCR" evidence="11">
    <location>
        <begin position="141"/>
        <end position="230"/>
    </location>
</feature>
<keyword evidence="9" id="KW-0472">Membrane</keyword>
<dbReference type="CDD" id="cd00112">
    <property type="entry name" value="LDLa"/>
    <property type="match status" value="1"/>
</dbReference>
<dbReference type="InterPro" id="IPR033116">
    <property type="entry name" value="TRYPSIN_SER"/>
</dbReference>